<keyword evidence="1" id="KW-1133">Transmembrane helix</keyword>
<reference evidence="2 3" key="1">
    <citation type="submission" date="2019-03" db="EMBL/GenBank/DDBJ databases">
        <title>Deep-cultivation of Planctomycetes and their phenomic and genomic characterization uncovers novel biology.</title>
        <authorList>
            <person name="Wiegand S."/>
            <person name="Jogler M."/>
            <person name="Boedeker C."/>
            <person name="Pinto D."/>
            <person name="Vollmers J."/>
            <person name="Rivas-Marin E."/>
            <person name="Kohn T."/>
            <person name="Peeters S.H."/>
            <person name="Heuer A."/>
            <person name="Rast P."/>
            <person name="Oberbeckmann S."/>
            <person name="Bunk B."/>
            <person name="Jeske O."/>
            <person name="Meyerdierks A."/>
            <person name="Storesund J.E."/>
            <person name="Kallscheuer N."/>
            <person name="Luecker S."/>
            <person name="Lage O.M."/>
            <person name="Pohl T."/>
            <person name="Merkel B.J."/>
            <person name="Hornburger P."/>
            <person name="Mueller R.-W."/>
            <person name="Bruemmer F."/>
            <person name="Labrenz M."/>
            <person name="Spormann A.M."/>
            <person name="Op den Camp H."/>
            <person name="Overmann J."/>
            <person name="Amann R."/>
            <person name="Jetten M.S.M."/>
            <person name="Mascher T."/>
            <person name="Medema M.H."/>
            <person name="Devos D.P."/>
            <person name="Kaster A.-K."/>
            <person name="Ovreas L."/>
            <person name="Rohde M."/>
            <person name="Galperin M.Y."/>
            <person name="Jogler C."/>
        </authorList>
    </citation>
    <scope>NUCLEOTIDE SEQUENCE [LARGE SCALE GENOMIC DNA]</scope>
    <source>
        <strain evidence="2 3">V144</strain>
    </source>
</reference>
<keyword evidence="1" id="KW-0472">Membrane</keyword>
<accession>A0A517VRJ5</accession>
<dbReference type="Proteomes" id="UP000318704">
    <property type="component" value="Chromosome"/>
</dbReference>
<name>A0A517VRJ5_9PLAN</name>
<gene>
    <name evidence="2" type="ORF">V144x_10840</name>
</gene>
<dbReference type="EMBL" id="CP037920">
    <property type="protein sequence ID" value="QDT95638.1"/>
    <property type="molecule type" value="Genomic_DNA"/>
</dbReference>
<evidence type="ECO:0000313" key="3">
    <source>
        <dbReference type="Proteomes" id="UP000318704"/>
    </source>
</evidence>
<keyword evidence="1" id="KW-0812">Transmembrane</keyword>
<feature type="transmembrane region" description="Helical" evidence="1">
    <location>
        <begin position="46"/>
        <end position="69"/>
    </location>
</feature>
<protein>
    <submittedName>
        <fullName evidence="2">Uncharacterized protein</fullName>
    </submittedName>
</protein>
<evidence type="ECO:0000256" key="1">
    <source>
        <dbReference type="SAM" id="Phobius"/>
    </source>
</evidence>
<feature type="transmembrane region" description="Helical" evidence="1">
    <location>
        <begin position="21"/>
        <end position="40"/>
    </location>
</feature>
<dbReference type="KEGG" id="gaw:V144x_10840"/>
<proteinExistence type="predicted"/>
<dbReference type="AlphaFoldDB" id="A0A517VRJ5"/>
<organism evidence="2 3">
    <name type="scientific">Gimesia aquarii</name>
    <dbReference type="NCBI Taxonomy" id="2527964"/>
    <lineage>
        <taxon>Bacteria</taxon>
        <taxon>Pseudomonadati</taxon>
        <taxon>Planctomycetota</taxon>
        <taxon>Planctomycetia</taxon>
        <taxon>Planctomycetales</taxon>
        <taxon>Planctomycetaceae</taxon>
        <taxon>Gimesia</taxon>
    </lineage>
</organism>
<sequence>MSDNLDPDAKIQILHKQLRRLRVVMVLTTLSLGCMLYLLWDALQSHYALSLKGLLLIVCVLLFSTTLILNRADSSRRRKKIRDLYSNKTG</sequence>
<evidence type="ECO:0000313" key="2">
    <source>
        <dbReference type="EMBL" id="QDT95638.1"/>
    </source>
</evidence>